<dbReference type="InterPro" id="IPR002067">
    <property type="entry name" value="MCP"/>
</dbReference>
<evidence type="ECO:0000256" key="3">
    <source>
        <dbReference type="ARBA" id="ARBA00022448"/>
    </source>
</evidence>
<evidence type="ECO:0000256" key="9">
    <source>
        <dbReference type="PROSITE-ProRule" id="PRU00282"/>
    </source>
</evidence>
<protein>
    <recommendedName>
        <fullName evidence="14">Mitochondrial carrier protein</fullName>
    </recommendedName>
</protein>
<feature type="transmembrane region" description="Helical" evidence="11">
    <location>
        <begin position="157"/>
        <end position="174"/>
    </location>
</feature>
<keyword evidence="6 11" id="KW-1133">Transmembrane helix</keyword>
<feature type="transmembrane region" description="Helical" evidence="11">
    <location>
        <begin position="62"/>
        <end position="81"/>
    </location>
</feature>
<dbReference type="InterPro" id="IPR018108">
    <property type="entry name" value="MCP_transmembrane"/>
</dbReference>
<evidence type="ECO:0000256" key="8">
    <source>
        <dbReference type="ARBA" id="ARBA00023136"/>
    </source>
</evidence>
<feature type="transmembrane region" description="Helical" evidence="11">
    <location>
        <begin position="194"/>
        <end position="214"/>
    </location>
</feature>
<dbReference type="Pfam" id="PF00153">
    <property type="entry name" value="Mito_carr"/>
    <property type="match status" value="3"/>
</dbReference>
<comment type="subcellular location">
    <subcellularLocation>
        <location evidence="1">Mitochondrion membrane</location>
        <topology evidence="1">Multi-pass membrane protein</topology>
    </subcellularLocation>
</comment>
<evidence type="ECO:0000256" key="2">
    <source>
        <dbReference type="ARBA" id="ARBA00006375"/>
    </source>
</evidence>
<evidence type="ECO:0000256" key="10">
    <source>
        <dbReference type="RuleBase" id="RU000488"/>
    </source>
</evidence>
<evidence type="ECO:0000256" key="6">
    <source>
        <dbReference type="ARBA" id="ARBA00022989"/>
    </source>
</evidence>
<dbReference type="PRINTS" id="PR00926">
    <property type="entry name" value="MITOCARRIER"/>
</dbReference>
<name>A0A8H7V2Z3_9FUNG</name>
<evidence type="ECO:0000256" key="11">
    <source>
        <dbReference type="SAM" id="Phobius"/>
    </source>
</evidence>
<dbReference type="GO" id="GO:0055085">
    <property type="term" value="P:transmembrane transport"/>
    <property type="evidence" value="ECO:0007669"/>
    <property type="project" value="InterPro"/>
</dbReference>
<dbReference type="OrthoDB" id="250329at2759"/>
<dbReference type="GO" id="GO:0031966">
    <property type="term" value="C:mitochondrial membrane"/>
    <property type="evidence" value="ECO:0007669"/>
    <property type="project" value="UniProtKB-SubCell"/>
</dbReference>
<comment type="similarity">
    <text evidence="2 10">Belongs to the mitochondrial carrier (TC 2.A.29) family.</text>
</comment>
<evidence type="ECO:0000256" key="4">
    <source>
        <dbReference type="ARBA" id="ARBA00022692"/>
    </source>
</evidence>
<feature type="repeat" description="Solcar" evidence="9">
    <location>
        <begin position="4"/>
        <end position="90"/>
    </location>
</feature>
<keyword evidence="7" id="KW-0496">Mitochondrion</keyword>
<dbReference type="PANTHER" id="PTHR45667">
    <property type="entry name" value="S-ADENOSYLMETHIONINE MITOCHONDRIAL CARRIER PROTEIN"/>
    <property type="match status" value="1"/>
</dbReference>
<evidence type="ECO:0000256" key="7">
    <source>
        <dbReference type="ARBA" id="ARBA00023128"/>
    </source>
</evidence>
<keyword evidence="5" id="KW-0677">Repeat</keyword>
<evidence type="ECO:0008006" key="14">
    <source>
        <dbReference type="Google" id="ProtNLM"/>
    </source>
</evidence>
<accession>A0A8H7V2Z3</accession>
<keyword evidence="13" id="KW-1185">Reference proteome</keyword>
<dbReference type="AlphaFoldDB" id="A0A8H7V2Z3"/>
<evidence type="ECO:0000256" key="5">
    <source>
        <dbReference type="ARBA" id="ARBA00022737"/>
    </source>
</evidence>
<comment type="caution">
    <text evidence="12">The sequence shown here is derived from an EMBL/GenBank/DDBJ whole genome shotgun (WGS) entry which is preliminary data.</text>
</comment>
<feature type="repeat" description="Solcar" evidence="9">
    <location>
        <begin position="195"/>
        <end position="280"/>
    </location>
</feature>
<dbReference type="InterPro" id="IPR023395">
    <property type="entry name" value="MCP_dom_sf"/>
</dbReference>
<gene>
    <name evidence="12" type="ORF">INT47_009978</name>
</gene>
<sequence>MSTNIDGYSLFASSTAGLVTRVMTHPLDTIKIRLQSSTTGSNNLSGLQKVIFPTGGQNLAGLYRGLPVALIFSVPALTVYLTSYEAAKGLLHDHGIARDAVMSHLTSACLAEVAACLLFTPMEVLKNRLQTYKGQMGNQKLIGTIFRQEGIRGFYKGYGMGLAVFVPHSMVYFLTYEKMKGWWMSKDEKTNPWWLYMICSGVAGVTAISISTPLDIIKTRWQISAAENGQAFRSGPWHIAKQIFLHEGKTTLLRSFGATVAWGLPTTAISMTVFEMLKDNRHAFS</sequence>
<dbReference type="Gene3D" id="1.50.40.10">
    <property type="entry name" value="Mitochondrial carrier domain"/>
    <property type="match status" value="2"/>
</dbReference>
<proteinExistence type="inferred from homology"/>
<reference evidence="12" key="1">
    <citation type="submission" date="2020-12" db="EMBL/GenBank/DDBJ databases">
        <title>Metabolic potential, ecology and presence of endohyphal bacteria is reflected in genomic diversity of Mucoromycotina.</title>
        <authorList>
            <person name="Muszewska A."/>
            <person name="Okrasinska A."/>
            <person name="Steczkiewicz K."/>
            <person name="Drgas O."/>
            <person name="Orlowska M."/>
            <person name="Perlinska-Lenart U."/>
            <person name="Aleksandrzak-Piekarczyk T."/>
            <person name="Szatraj K."/>
            <person name="Zielenkiewicz U."/>
            <person name="Pilsyk S."/>
            <person name="Malc E."/>
            <person name="Mieczkowski P."/>
            <person name="Kruszewska J.S."/>
            <person name="Biernat P."/>
            <person name="Pawlowska J."/>
        </authorList>
    </citation>
    <scope>NUCLEOTIDE SEQUENCE</scope>
    <source>
        <strain evidence="12">WA0000017839</strain>
    </source>
</reference>
<dbReference type="SUPFAM" id="SSF103506">
    <property type="entry name" value="Mitochondrial carrier"/>
    <property type="match status" value="1"/>
</dbReference>
<organism evidence="12 13">
    <name type="scientific">Mucor saturninus</name>
    <dbReference type="NCBI Taxonomy" id="64648"/>
    <lineage>
        <taxon>Eukaryota</taxon>
        <taxon>Fungi</taxon>
        <taxon>Fungi incertae sedis</taxon>
        <taxon>Mucoromycota</taxon>
        <taxon>Mucoromycotina</taxon>
        <taxon>Mucoromycetes</taxon>
        <taxon>Mucorales</taxon>
        <taxon>Mucorineae</taxon>
        <taxon>Mucoraceae</taxon>
        <taxon>Mucor</taxon>
    </lineage>
</organism>
<evidence type="ECO:0000313" key="12">
    <source>
        <dbReference type="EMBL" id="KAG2199524.1"/>
    </source>
</evidence>
<dbReference type="Proteomes" id="UP000603453">
    <property type="component" value="Unassembled WGS sequence"/>
</dbReference>
<dbReference type="PROSITE" id="PS50920">
    <property type="entry name" value="SOLCAR"/>
    <property type="match status" value="3"/>
</dbReference>
<keyword evidence="4 9" id="KW-0812">Transmembrane</keyword>
<dbReference type="EMBL" id="JAEPRD010000095">
    <property type="protein sequence ID" value="KAG2199524.1"/>
    <property type="molecule type" value="Genomic_DNA"/>
</dbReference>
<keyword evidence="8 9" id="KW-0472">Membrane</keyword>
<evidence type="ECO:0000313" key="13">
    <source>
        <dbReference type="Proteomes" id="UP000603453"/>
    </source>
</evidence>
<feature type="repeat" description="Solcar" evidence="9">
    <location>
        <begin position="99"/>
        <end position="182"/>
    </location>
</feature>
<evidence type="ECO:0000256" key="1">
    <source>
        <dbReference type="ARBA" id="ARBA00004225"/>
    </source>
</evidence>
<keyword evidence="3 10" id="KW-0813">Transport</keyword>